<dbReference type="EMBL" id="CAEZYR010000120">
    <property type="protein sequence ID" value="CAB4763409.1"/>
    <property type="molecule type" value="Genomic_DNA"/>
</dbReference>
<dbReference type="EMBL" id="CAFABA010000020">
    <property type="protein sequence ID" value="CAB4821307.1"/>
    <property type="molecule type" value="Genomic_DNA"/>
</dbReference>
<comment type="subcellular location">
    <subcellularLocation>
        <location evidence="1">Membrane</location>
        <topology evidence="1">Multi-pass membrane protein</topology>
    </subcellularLocation>
</comment>
<feature type="transmembrane region" description="Helical" evidence="7">
    <location>
        <begin position="48"/>
        <end position="69"/>
    </location>
</feature>
<keyword evidence="3" id="KW-0808">Transferase</keyword>
<dbReference type="InterPro" id="IPR049829">
    <property type="entry name" value="MptA/B-like"/>
</dbReference>
<evidence type="ECO:0000313" key="10">
    <source>
        <dbReference type="EMBL" id="CAB4939707.1"/>
    </source>
</evidence>
<evidence type="ECO:0000256" key="6">
    <source>
        <dbReference type="ARBA" id="ARBA00023136"/>
    </source>
</evidence>
<reference evidence="8" key="1">
    <citation type="submission" date="2020-05" db="EMBL/GenBank/DDBJ databases">
        <authorList>
            <person name="Chiriac C."/>
            <person name="Salcher M."/>
            <person name="Ghai R."/>
            <person name="Kavagutti S V."/>
        </authorList>
    </citation>
    <scope>NUCLEOTIDE SEQUENCE</scope>
</reference>
<evidence type="ECO:0000256" key="4">
    <source>
        <dbReference type="ARBA" id="ARBA00022692"/>
    </source>
</evidence>
<keyword evidence="6 7" id="KW-0472">Membrane</keyword>
<dbReference type="EMBL" id="CAFBMH010000218">
    <property type="protein sequence ID" value="CAB4939707.1"/>
    <property type="molecule type" value="Genomic_DNA"/>
</dbReference>
<evidence type="ECO:0000256" key="7">
    <source>
        <dbReference type="SAM" id="Phobius"/>
    </source>
</evidence>
<evidence type="ECO:0000256" key="1">
    <source>
        <dbReference type="ARBA" id="ARBA00004141"/>
    </source>
</evidence>
<evidence type="ECO:0000256" key="5">
    <source>
        <dbReference type="ARBA" id="ARBA00022989"/>
    </source>
</evidence>
<evidence type="ECO:0000313" key="8">
    <source>
        <dbReference type="EMBL" id="CAB4763409.1"/>
    </source>
</evidence>
<keyword evidence="4 7" id="KW-0812">Transmembrane</keyword>
<gene>
    <name evidence="8" type="ORF">UFOPK2754_02562</name>
    <name evidence="9" type="ORF">UFOPK3139_00722</name>
    <name evidence="10" type="ORF">UFOPK3543_03176</name>
</gene>
<organism evidence="8">
    <name type="scientific">freshwater metagenome</name>
    <dbReference type="NCBI Taxonomy" id="449393"/>
    <lineage>
        <taxon>unclassified sequences</taxon>
        <taxon>metagenomes</taxon>
        <taxon>ecological metagenomes</taxon>
    </lineage>
</organism>
<dbReference type="Pfam" id="PF26314">
    <property type="entry name" value="MptA_B_family"/>
    <property type="match status" value="1"/>
</dbReference>
<dbReference type="AlphaFoldDB" id="A0A6J6UXK5"/>
<feature type="transmembrane region" description="Helical" evidence="7">
    <location>
        <begin position="174"/>
        <end position="194"/>
    </location>
</feature>
<sequence length="506" mass="54027">MRWTSPLAQAAVSGFVGSLIVATTAPVWRYANPTWRLTLPFVSHPGGALFSAVTFVLGVVLLGFGWFRLSGLIANTEIAERVRISLGAKVIALWSLPIVLGPPLLSNDVYSYAAQGEIGSRGLDPTVVGPWALGGGRFWRAADDVWHYNSSPYGPVWNKMAAGLVRVTGHDPALAVWAFRIVIVLSVALSGWAVVRLARQIGTDPAVSLVLAIGNPVVLLHFIGGIHNDAMMMTLLLVGLSFMRSHRRALAFLVLSAALAIKLPAVVGLAFLGWTWAEAPASFLRRTMRAGFATFAGFVLVMAISVQFNMSQGWVTALKGTGKVRSTFAPSTMSGTIATSLLHWWHFAVSADTVINVFRTVGLLMAAALGWWVMSKTARFGVELAVGVTLFLTVILGPVLWPWYLPPAIALIAVRGTRQIRPALSVWCVALALFVFPTSVGTGVGGGVSQALFGTFLLLALTALSMVAQWAFGQPVLSAGLQARWVASRAARHPVERPQSSTAAAR</sequence>
<feature type="transmembrane region" description="Helical" evidence="7">
    <location>
        <begin position="7"/>
        <end position="28"/>
    </location>
</feature>
<feature type="transmembrane region" description="Helical" evidence="7">
    <location>
        <begin position="451"/>
        <end position="472"/>
    </location>
</feature>
<dbReference type="NCBIfam" id="NF038066">
    <property type="entry name" value="MptB"/>
    <property type="match status" value="1"/>
</dbReference>
<evidence type="ECO:0000313" key="9">
    <source>
        <dbReference type="EMBL" id="CAB4821307.1"/>
    </source>
</evidence>
<feature type="transmembrane region" description="Helical" evidence="7">
    <location>
        <begin position="424"/>
        <end position="444"/>
    </location>
</feature>
<feature type="transmembrane region" description="Helical" evidence="7">
    <location>
        <begin position="327"/>
        <end position="347"/>
    </location>
</feature>
<evidence type="ECO:0000256" key="3">
    <source>
        <dbReference type="ARBA" id="ARBA00022679"/>
    </source>
</evidence>
<feature type="transmembrane region" description="Helical" evidence="7">
    <location>
        <begin position="252"/>
        <end position="276"/>
    </location>
</feature>
<feature type="transmembrane region" description="Helical" evidence="7">
    <location>
        <begin position="384"/>
        <end position="404"/>
    </location>
</feature>
<protein>
    <submittedName>
        <fullName evidence="8">Unannotated protein</fullName>
    </submittedName>
</protein>
<dbReference type="GO" id="GO:0016757">
    <property type="term" value="F:glycosyltransferase activity"/>
    <property type="evidence" value="ECO:0007669"/>
    <property type="project" value="UniProtKB-KW"/>
</dbReference>
<feature type="transmembrane region" description="Helical" evidence="7">
    <location>
        <begin position="81"/>
        <end position="100"/>
    </location>
</feature>
<keyword evidence="5 7" id="KW-1133">Transmembrane helix</keyword>
<evidence type="ECO:0000256" key="2">
    <source>
        <dbReference type="ARBA" id="ARBA00022676"/>
    </source>
</evidence>
<feature type="transmembrane region" description="Helical" evidence="7">
    <location>
        <begin position="288"/>
        <end position="306"/>
    </location>
</feature>
<feature type="transmembrane region" description="Helical" evidence="7">
    <location>
        <begin position="353"/>
        <end position="372"/>
    </location>
</feature>
<proteinExistence type="predicted"/>
<name>A0A6J6UXK5_9ZZZZ</name>
<accession>A0A6J6UXK5</accession>
<keyword evidence="2" id="KW-0328">Glycosyltransferase</keyword>
<feature type="transmembrane region" description="Helical" evidence="7">
    <location>
        <begin position="206"/>
        <end position="224"/>
    </location>
</feature>
<dbReference type="GO" id="GO:0016020">
    <property type="term" value="C:membrane"/>
    <property type="evidence" value="ECO:0007669"/>
    <property type="project" value="UniProtKB-SubCell"/>
</dbReference>